<evidence type="ECO:0008006" key="2">
    <source>
        <dbReference type="Google" id="ProtNLM"/>
    </source>
</evidence>
<evidence type="ECO:0000313" key="1">
    <source>
        <dbReference type="EMBL" id="SVD76004.1"/>
    </source>
</evidence>
<protein>
    <recommendedName>
        <fullName evidence="2">CBS domain-containing protein</fullName>
    </recommendedName>
</protein>
<dbReference type="AlphaFoldDB" id="A0A382XYL5"/>
<reference evidence="1" key="1">
    <citation type="submission" date="2018-05" db="EMBL/GenBank/DDBJ databases">
        <authorList>
            <person name="Lanie J.A."/>
            <person name="Ng W.-L."/>
            <person name="Kazmierczak K.M."/>
            <person name="Andrzejewski T.M."/>
            <person name="Davidsen T.M."/>
            <person name="Wayne K.J."/>
            <person name="Tettelin H."/>
            <person name="Glass J.I."/>
            <person name="Rusch D."/>
            <person name="Podicherti R."/>
            <person name="Tsui H.-C.T."/>
            <person name="Winkler M.E."/>
        </authorList>
    </citation>
    <scope>NUCLEOTIDE SEQUENCE</scope>
</reference>
<dbReference type="EMBL" id="UINC01171435">
    <property type="protein sequence ID" value="SVD76004.1"/>
    <property type="molecule type" value="Genomic_DNA"/>
</dbReference>
<proteinExistence type="predicted"/>
<feature type="non-terminal residue" evidence="1">
    <location>
        <position position="214"/>
    </location>
</feature>
<organism evidence="1">
    <name type="scientific">marine metagenome</name>
    <dbReference type="NCBI Taxonomy" id="408172"/>
    <lineage>
        <taxon>unclassified sequences</taxon>
        <taxon>metagenomes</taxon>
        <taxon>ecological metagenomes</taxon>
    </lineage>
</organism>
<gene>
    <name evidence="1" type="ORF">METZ01_LOCUS428858</name>
</gene>
<dbReference type="SUPFAM" id="SSF54631">
    <property type="entry name" value="CBS-domain pair"/>
    <property type="match status" value="1"/>
</dbReference>
<name>A0A382XYL5_9ZZZZ</name>
<dbReference type="InterPro" id="IPR046342">
    <property type="entry name" value="CBS_dom_sf"/>
</dbReference>
<accession>A0A382XYL5</accession>
<sequence>MSITTSYQDLNNIFNHNIRAKDLAEFLVSFDYDQPVKSVKEVMKGKGFTVVGVRKNGDVKGFIKIDKLNDSGIIGEYMNDINDENIISENEGIMETLNKLKENDYYFVKILNHYGGIVTRSDIKKISFRLWVYGTISIFEILLLDILRLQNHNENTLTELLPKKRIENAKNIFKLREEKDEFIDFLECLQLTDKLGICILKNKSILANLNLSVI</sequence>